<dbReference type="Proteomes" id="UP001464891">
    <property type="component" value="Unassembled WGS sequence"/>
</dbReference>
<sequence>MKPLNDYSQRFANVLFQAFPQWEPFSTVEVENEQETEGYLQVKVPAPISGLLPSELIEHDDDFLCIDTDGEVTVSYDYYHCHFDRYSDIPEEQGFHEAIEFILALVKEEICIVVGMNRGQWCGSTSFKAGEEPNLSSVKAYPTVYIRSWQGTYNRIDTAP</sequence>
<gene>
    <name evidence="1" type="ORF">NC998_28085</name>
</gene>
<dbReference type="EMBL" id="JAMPKM010000053">
    <property type="protein sequence ID" value="MEP0820946.1"/>
    <property type="molecule type" value="Genomic_DNA"/>
</dbReference>
<proteinExistence type="predicted"/>
<protein>
    <submittedName>
        <fullName evidence="1">Uncharacterized protein</fullName>
    </submittedName>
</protein>
<dbReference type="RefSeq" id="WP_190443468.1">
    <property type="nucleotide sequence ID" value="NZ_JAMPKM010000053.1"/>
</dbReference>
<accession>A0ABV0JGS1</accession>
<organism evidence="1 2">
    <name type="scientific">Trichocoleus desertorum GB2-A4</name>
    <dbReference type="NCBI Taxonomy" id="2933944"/>
    <lineage>
        <taxon>Bacteria</taxon>
        <taxon>Bacillati</taxon>
        <taxon>Cyanobacteriota</taxon>
        <taxon>Cyanophyceae</taxon>
        <taxon>Leptolyngbyales</taxon>
        <taxon>Trichocoleusaceae</taxon>
        <taxon>Trichocoleus</taxon>
    </lineage>
</organism>
<keyword evidence="2" id="KW-1185">Reference proteome</keyword>
<name>A0ABV0JGS1_9CYAN</name>
<comment type="caution">
    <text evidence="1">The sequence shown here is derived from an EMBL/GenBank/DDBJ whole genome shotgun (WGS) entry which is preliminary data.</text>
</comment>
<reference evidence="1 2" key="1">
    <citation type="submission" date="2022-04" db="EMBL/GenBank/DDBJ databases">
        <title>Positive selection, recombination, and allopatry shape intraspecific diversity of widespread and dominant cyanobacteria.</title>
        <authorList>
            <person name="Wei J."/>
            <person name="Shu W."/>
            <person name="Hu C."/>
        </authorList>
    </citation>
    <scope>NUCLEOTIDE SEQUENCE [LARGE SCALE GENOMIC DNA]</scope>
    <source>
        <strain evidence="1 2">GB2-A4</strain>
    </source>
</reference>
<evidence type="ECO:0000313" key="1">
    <source>
        <dbReference type="EMBL" id="MEP0820946.1"/>
    </source>
</evidence>
<evidence type="ECO:0000313" key="2">
    <source>
        <dbReference type="Proteomes" id="UP001464891"/>
    </source>
</evidence>